<feature type="coiled-coil region" evidence="1">
    <location>
        <begin position="233"/>
        <end position="267"/>
    </location>
</feature>
<feature type="non-terminal residue" evidence="4">
    <location>
        <position position="1"/>
    </location>
</feature>
<dbReference type="Pfam" id="PF18911">
    <property type="entry name" value="PKD_4"/>
    <property type="match status" value="1"/>
</dbReference>
<keyword evidence="2" id="KW-0812">Transmembrane</keyword>
<dbReference type="EMBL" id="UINC01002216">
    <property type="protein sequence ID" value="SUZ94234.1"/>
    <property type="molecule type" value="Genomic_DNA"/>
</dbReference>
<keyword evidence="1" id="KW-0175">Coiled coil</keyword>
<evidence type="ECO:0000313" key="4">
    <source>
        <dbReference type="EMBL" id="SUZ94234.1"/>
    </source>
</evidence>
<dbReference type="CDD" id="cd00146">
    <property type="entry name" value="PKD"/>
    <property type="match status" value="1"/>
</dbReference>
<dbReference type="Pfam" id="PF14257">
    <property type="entry name" value="DUF4349"/>
    <property type="match status" value="1"/>
</dbReference>
<evidence type="ECO:0000256" key="2">
    <source>
        <dbReference type="SAM" id="Phobius"/>
    </source>
</evidence>
<protein>
    <recommendedName>
        <fullName evidence="3">PKD domain-containing protein</fullName>
    </recommendedName>
</protein>
<proteinExistence type="predicted"/>
<name>A0A381RSN2_9ZZZZ</name>
<dbReference type="Gene3D" id="2.60.40.10">
    <property type="entry name" value="Immunoglobulins"/>
    <property type="match status" value="1"/>
</dbReference>
<dbReference type="InterPro" id="IPR035986">
    <property type="entry name" value="PKD_dom_sf"/>
</dbReference>
<keyword evidence="2" id="KW-1133">Transmembrane helix</keyword>
<sequence length="553" mass="60289">VTKGAMNFPSVMLKPLRFPYAFICLFLFAFAFLGCSSGNSSENYSSGRMEKADRDSEDFPRTMESAIAASSIPQAPDFAPQPSLSDLEPIQNVQQKGTAAQLFNDGNRSETSIPKEGSFLETTQDERIVVANATLTVTVADLNQTLSRLTEIILGSGGWVVSSDTRGATGAVMVARVPAGDLPGIVTAFKEGVIEVNSESLDSRDVTKEYIDNTSKLSSLEATQKALLALMGKTEKVEEILEVRRELADVQSELEVLKGEIQYLEESSAYSLITANILVKPSSMNVDAGDDLSTSIGGIARFRAVFESPETVEGYSFYWDFGDGSPLIYGDRTAPTAEDDTRVTSTVSHSYWDDRDSPYIAKIVLNGHGHSRTFEGEDTLTVSVSRMPVIEVFAGEYLEVNAGENIDFQGSFTRSPLIEEIRFSWDFGDGTLVEDVIVEGSGTRALANHKYVDARPFPYRARLTVTGQTDSGTIEGVGEVSVYVSEPKGWMVRGWDMGESSKTAVRALTGAGYVLLSAIIWALVFSPIWLGVLVGSFFIYRFIRKKKKSGNSI</sequence>
<reference evidence="4" key="1">
    <citation type="submission" date="2018-05" db="EMBL/GenBank/DDBJ databases">
        <authorList>
            <person name="Lanie J.A."/>
            <person name="Ng W.-L."/>
            <person name="Kazmierczak K.M."/>
            <person name="Andrzejewski T.M."/>
            <person name="Davidsen T.M."/>
            <person name="Wayne K.J."/>
            <person name="Tettelin H."/>
            <person name="Glass J.I."/>
            <person name="Rusch D."/>
            <person name="Podicherti R."/>
            <person name="Tsui H.-C.T."/>
            <person name="Winkler M.E."/>
        </authorList>
    </citation>
    <scope>NUCLEOTIDE SEQUENCE</scope>
</reference>
<dbReference type="SUPFAM" id="SSF49299">
    <property type="entry name" value="PKD domain"/>
    <property type="match status" value="1"/>
</dbReference>
<dbReference type="PROSITE" id="PS50093">
    <property type="entry name" value="PKD"/>
    <property type="match status" value="1"/>
</dbReference>
<dbReference type="AlphaFoldDB" id="A0A381RSN2"/>
<dbReference type="InterPro" id="IPR000601">
    <property type="entry name" value="PKD_dom"/>
</dbReference>
<keyword evidence="2" id="KW-0472">Membrane</keyword>
<evidence type="ECO:0000259" key="3">
    <source>
        <dbReference type="PROSITE" id="PS50093"/>
    </source>
</evidence>
<accession>A0A381RSN2</accession>
<dbReference type="InterPro" id="IPR025645">
    <property type="entry name" value="DUF4349"/>
</dbReference>
<organism evidence="4">
    <name type="scientific">marine metagenome</name>
    <dbReference type="NCBI Taxonomy" id="408172"/>
    <lineage>
        <taxon>unclassified sequences</taxon>
        <taxon>metagenomes</taxon>
        <taxon>ecological metagenomes</taxon>
    </lineage>
</organism>
<evidence type="ECO:0000256" key="1">
    <source>
        <dbReference type="SAM" id="Coils"/>
    </source>
</evidence>
<feature type="transmembrane region" description="Helical" evidence="2">
    <location>
        <begin position="513"/>
        <end position="540"/>
    </location>
</feature>
<dbReference type="InterPro" id="IPR013783">
    <property type="entry name" value="Ig-like_fold"/>
</dbReference>
<feature type="domain" description="PKD" evidence="3">
    <location>
        <begin position="402"/>
        <end position="464"/>
    </location>
</feature>
<gene>
    <name evidence="4" type="ORF">METZ01_LOCUS47088</name>
</gene>